<dbReference type="OrthoDB" id="62798at2759"/>
<organism evidence="3 4">
    <name type="scientific">Sphaeroforma arctica JP610</name>
    <dbReference type="NCBI Taxonomy" id="667725"/>
    <lineage>
        <taxon>Eukaryota</taxon>
        <taxon>Ichthyosporea</taxon>
        <taxon>Ichthyophonida</taxon>
        <taxon>Sphaeroforma</taxon>
    </lineage>
</organism>
<dbReference type="Pfam" id="PF22669">
    <property type="entry name" value="Exo_endo_phos2"/>
    <property type="match status" value="1"/>
</dbReference>
<accession>A0A0L0G673</accession>
<dbReference type="InterPro" id="IPR000300">
    <property type="entry name" value="IPPc"/>
</dbReference>
<dbReference type="STRING" id="667725.A0A0L0G673"/>
<proteinExistence type="predicted"/>
<feature type="region of interest" description="Disordered" evidence="1">
    <location>
        <begin position="534"/>
        <end position="555"/>
    </location>
</feature>
<dbReference type="RefSeq" id="XP_014158414.1">
    <property type="nucleotide sequence ID" value="XM_014302939.1"/>
</dbReference>
<feature type="region of interest" description="Disordered" evidence="1">
    <location>
        <begin position="373"/>
        <end position="505"/>
    </location>
</feature>
<dbReference type="GO" id="GO:0046856">
    <property type="term" value="P:phosphatidylinositol dephosphorylation"/>
    <property type="evidence" value="ECO:0007669"/>
    <property type="project" value="InterPro"/>
</dbReference>
<feature type="domain" description="Inositol polyphosphate-related phosphatase" evidence="2">
    <location>
        <begin position="3"/>
        <end position="307"/>
    </location>
</feature>
<evidence type="ECO:0000256" key="1">
    <source>
        <dbReference type="SAM" id="MobiDB-lite"/>
    </source>
</evidence>
<keyword evidence="4" id="KW-1185">Reference proteome</keyword>
<sequence>MLEELNIRVVTWNINALRTVPPLDDLLRTDKGPRPDVLAFGLQELSSDLIEASYFDDATGVLRQDWARKIQLHLGDGYMRAVVNRCGWAGLIVFLRKEIRPLIRRANTQQVTLGFNNLLGNKSGIATRFELVNGQSFTLVTAHFAAHQDKTYKRNDDYRRCCHYLTFGSSGKRESVYSQSHVIWFGDLNYRLECTYSMVKRCLTETEIASQKSLNKLLATDQLNDVRIRSLAFGGFSEAEISFTPTYKFIPGSDTYVGDRIPAWTDRVLYKGRNIRQLSYVRHARYRQSDHKPVSANFVFALHADVHLNTRSVPEMPGLTRVSTAPNAAGVGAGRRRYTDGTNTGRNSGMMDAVPTGDLLHIYGGEEPERCHSYPDTCADNADNSLTVDGIGQLEGRSRPPSIRNSQTPPPRPPPPYHAPERTSNEGNRSDAPSNTGGSNDDARKQEYYRVIADSASPTHGPYSSLHSLDERPGSSRSGSGNGHLASGEYSDDKITPRHGKSGDEIITHGVAGLNMGTVAVTNKGDLIVLDRERSPEALQQFDPLYGNSKPNTEK</sequence>
<dbReference type="Gene3D" id="3.60.10.10">
    <property type="entry name" value="Endonuclease/exonuclease/phosphatase"/>
    <property type="match status" value="1"/>
</dbReference>
<feature type="region of interest" description="Disordered" evidence="1">
    <location>
        <begin position="324"/>
        <end position="353"/>
    </location>
</feature>
<dbReference type="SUPFAM" id="SSF56219">
    <property type="entry name" value="DNase I-like"/>
    <property type="match status" value="1"/>
</dbReference>
<dbReference type="InterPro" id="IPR046985">
    <property type="entry name" value="IP5"/>
</dbReference>
<gene>
    <name evidence="3" type="ORF">SARC_03286</name>
</gene>
<dbReference type="Proteomes" id="UP000054560">
    <property type="component" value="Unassembled WGS sequence"/>
</dbReference>
<feature type="compositionally biased region" description="Basic and acidic residues" evidence="1">
    <location>
        <begin position="491"/>
        <end position="505"/>
    </location>
</feature>
<feature type="compositionally biased region" description="Polar residues" evidence="1">
    <location>
        <begin position="425"/>
        <end position="439"/>
    </location>
</feature>
<dbReference type="InterPro" id="IPR036691">
    <property type="entry name" value="Endo/exonu/phosph_ase_sf"/>
</dbReference>
<dbReference type="SMART" id="SM00128">
    <property type="entry name" value="IPPc"/>
    <property type="match status" value="1"/>
</dbReference>
<dbReference type="AlphaFoldDB" id="A0A0L0G673"/>
<evidence type="ECO:0000259" key="2">
    <source>
        <dbReference type="SMART" id="SM00128"/>
    </source>
</evidence>
<evidence type="ECO:0000313" key="4">
    <source>
        <dbReference type="Proteomes" id="UP000054560"/>
    </source>
</evidence>
<feature type="compositionally biased region" description="Pro residues" evidence="1">
    <location>
        <begin position="408"/>
        <end position="418"/>
    </location>
</feature>
<evidence type="ECO:0000313" key="3">
    <source>
        <dbReference type="EMBL" id="KNC84512.1"/>
    </source>
</evidence>
<dbReference type="PANTHER" id="PTHR11200">
    <property type="entry name" value="INOSITOL 5-PHOSPHATASE"/>
    <property type="match status" value="1"/>
</dbReference>
<name>A0A0L0G673_9EUKA</name>
<dbReference type="GO" id="GO:0004439">
    <property type="term" value="F:phosphatidylinositol-4,5-bisphosphate 5-phosphatase activity"/>
    <property type="evidence" value="ECO:0007669"/>
    <property type="project" value="TreeGrafter"/>
</dbReference>
<dbReference type="eggNOG" id="KOG0565">
    <property type="taxonomic scope" value="Eukaryota"/>
</dbReference>
<dbReference type="PANTHER" id="PTHR11200:SF275">
    <property type="entry name" value="LD06095P"/>
    <property type="match status" value="1"/>
</dbReference>
<dbReference type="EMBL" id="KQ241760">
    <property type="protein sequence ID" value="KNC84512.1"/>
    <property type="molecule type" value="Genomic_DNA"/>
</dbReference>
<dbReference type="GeneID" id="25903790"/>
<reference evidence="3 4" key="1">
    <citation type="submission" date="2011-02" db="EMBL/GenBank/DDBJ databases">
        <title>The Genome Sequence of Sphaeroforma arctica JP610.</title>
        <authorList>
            <consortium name="The Broad Institute Genome Sequencing Platform"/>
            <person name="Russ C."/>
            <person name="Cuomo C."/>
            <person name="Young S.K."/>
            <person name="Zeng Q."/>
            <person name="Gargeya S."/>
            <person name="Alvarado L."/>
            <person name="Berlin A."/>
            <person name="Chapman S.B."/>
            <person name="Chen Z."/>
            <person name="Freedman E."/>
            <person name="Gellesch M."/>
            <person name="Goldberg J."/>
            <person name="Griggs A."/>
            <person name="Gujja S."/>
            <person name="Heilman E."/>
            <person name="Heiman D."/>
            <person name="Howarth C."/>
            <person name="Mehta T."/>
            <person name="Neiman D."/>
            <person name="Pearson M."/>
            <person name="Roberts A."/>
            <person name="Saif S."/>
            <person name="Shea T."/>
            <person name="Shenoy N."/>
            <person name="Sisk P."/>
            <person name="Stolte C."/>
            <person name="Sykes S."/>
            <person name="White J."/>
            <person name="Yandava C."/>
            <person name="Burger G."/>
            <person name="Gray M.W."/>
            <person name="Holland P.W.H."/>
            <person name="King N."/>
            <person name="Lang F.B.F."/>
            <person name="Roger A.J."/>
            <person name="Ruiz-Trillo I."/>
            <person name="Haas B."/>
            <person name="Nusbaum C."/>
            <person name="Birren B."/>
        </authorList>
    </citation>
    <scope>NUCLEOTIDE SEQUENCE [LARGE SCALE GENOMIC DNA]</scope>
    <source>
        <strain evidence="3 4">JP610</strain>
    </source>
</reference>
<protein>
    <recommendedName>
        <fullName evidence="2">Inositol polyphosphate-related phosphatase domain-containing protein</fullName>
    </recommendedName>
</protein>